<accession>A0A370NQC6</accession>
<dbReference type="PANTHER" id="PTHR23508">
    <property type="entry name" value="CARBOXYLIC ACID TRANSPORTER PROTEIN HOMOLOG"/>
    <property type="match status" value="1"/>
</dbReference>
<feature type="transmembrane region" description="Helical" evidence="5">
    <location>
        <begin position="347"/>
        <end position="366"/>
    </location>
</feature>
<dbReference type="GO" id="GO:0046943">
    <property type="term" value="F:carboxylic acid transmembrane transporter activity"/>
    <property type="evidence" value="ECO:0007669"/>
    <property type="project" value="TreeGrafter"/>
</dbReference>
<feature type="transmembrane region" description="Helical" evidence="5">
    <location>
        <begin position="116"/>
        <end position="137"/>
    </location>
</feature>
<proteinExistence type="predicted"/>
<reference evidence="8" key="1">
    <citation type="submission" date="2018-06" db="EMBL/GenBank/DDBJ databases">
        <authorList>
            <person name="Feng T."/>
            <person name="Jeon C.O."/>
        </authorList>
    </citation>
    <scope>NUCLEOTIDE SEQUENCE [LARGE SCALE GENOMIC DNA]</scope>
    <source>
        <strain evidence="8">S23</strain>
    </source>
</reference>
<dbReference type="Pfam" id="PF07690">
    <property type="entry name" value="MFS_1"/>
    <property type="match status" value="1"/>
</dbReference>
<dbReference type="PROSITE" id="PS50850">
    <property type="entry name" value="MFS"/>
    <property type="match status" value="1"/>
</dbReference>
<feature type="transmembrane region" description="Helical" evidence="5">
    <location>
        <begin position="175"/>
        <end position="197"/>
    </location>
</feature>
<keyword evidence="2 5" id="KW-0812">Transmembrane</keyword>
<dbReference type="InterPro" id="IPR036259">
    <property type="entry name" value="MFS_trans_sf"/>
</dbReference>
<dbReference type="InterPro" id="IPR020846">
    <property type="entry name" value="MFS_dom"/>
</dbReference>
<sequence length="466" mass="47475">MASSRPLPGCSWNIRSDGGQPMTMPPPASTLADVAAVLDSAPANRRRTLVILICFAIVAIEGFDAAIIGFVAPQITAHFHSTPGQTSAAIGAGMLGLLIGYLAGGIWSDKRGRRPALAAGTALFGLACIGCAFSAALPQLIGWRLATGIGIGIAMPPIGALLAEVLPSGRRASTLTAVFCGFLLGSALAGLLTGLLIERIGWEGLFVLGGVAPLLCLPAVLARVPESPMYLAHRGAESARVRQALARLGIAVDAATQFLAPRTQTGQANGSVRGLFSPALIRTTVLLWAIMFLILGSFYVIASWLPTLIREGGASVAAASRTAALFQSGGLAGAVVAALAIRRVPPLRYVGAAWLLGAALPLWIAAPAATPVYAVLVFCAGFLVSGPIVVVNAVMAMAYPTPVRSIGAGWASSAGRLGSFAGAGSVGWLVQHGLALHQLIAGMAVTVLASALIVLFLSRSMRASGG</sequence>
<comment type="caution">
    <text evidence="7">The sequence shown here is derived from an EMBL/GenBank/DDBJ whole genome shotgun (WGS) entry which is preliminary data.</text>
</comment>
<evidence type="ECO:0000256" key="1">
    <source>
        <dbReference type="ARBA" id="ARBA00004141"/>
    </source>
</evidence>
<evidence type="ECO:0000256" key="2">
    <source>
        <dbReference type="ARBA" id="ARBA00022692"/>
    </source>
</evidence>
<feature type="transmembrane region" description="Helical" evidence="5">
    <location>
        <begin position="84"/>
        <end position="104"/>
    </location>
</feature>
<gene>
    <name evidence="7" type="ORF">DN412_24610</name>
</gene>
<evidence type="ECO:0000256" key="4">
    <source>
        <dbReference type="ARBA" id="ARBA00023136"/>
    </source>
</evidence>
<dbReference type="SUPFAM" id="SSF103473">
    <property type="entry name" value="MFS general substrate transporter"/>
    <property type="match status" value="1"/>
</dbReference>
<dbReference type="InterPro" id="IPR011701">
    <property type="entry name" value="MFS"/>
</dbReference>
<evidence type="ECO:0000256" key="5">
    <source>
        <dbReference type="SAM" id="Phobius"/>
    </source>
</evidence>
<dbReference type="PANTHER" id="PTHR23508:SF10">
    <property type="entry name" value="CARBOXYLIC ACID TRANSPORTER PROTEIN HOMOLOG"/>
    <property type="match status" value="1"/>
</dbReference>
<evidence type="ECO:0000313" key="8">
    <source>
        <dbReference type="Proteomes" id="UP000255165"/>
    </source>
</evidence>
<feature type="domain" description="Major facilitator superfamily (MFS) profile" evidence="6">
    <location>
        <begin position="50"/>
        <end position="462"/>
    </location>
</feature>
<evidence type="ECO:0000256" key="3">
    <source>
        <dbReference type="ARBA" id="ARBA00022989"/>
    </source>
</evidence>
<comment type="subcellular location">
    <subcellularLocation>
        <location evidence="1">Membrane</location>
        <topology evidence="1">Multi-pass membrane protein</topology>
    </subcellularLocation>
</comment>
<dbReference type="GO" id="GO:0005886">
    <property type="term" value="C:plasma membrane"/>
    <property type="evidence" value="ECO:0007669"/>
    <property type="project" value="TreeGrafter"/>
</dbReference>
<feature type="transmembrane region" description="Helical" evidence="5">
    <location>
        <begin position="407"/>
        <end position="430"/>
    </location>
</feature>
<dbReference type="EMBL" id="QKWJ01000036">
    <property type="protein sequence ID" value="RDK07733.1"/>
    <property type="molecule type" value="Genomic_DNA"/>
</dbReference>
<protein>
    <submittedName>
        <fullName evidence="7">Aromatic acid/H+ symport family MFS transporter</fullName>
    </submittedName>
</protein>
<dbReference type="Proteomes" id="UP000255165">
    <property type="component" value="Unassembled WGS sequence"/>
</dbReference>
<keyword evidence="4 5" id="KW-0472">Membrane</keyword>
<dbReference type="AlphaFoldDB" id="A0A370NQC6"/>
<feature type="transmembrane region" description="Helical" evidence="5">
    <location>
        <begin position="203"/>
        <end position="224"/>
    </location>
</feature>
<keyword evidence="3 5" id="KW-1133">Transmembrane helix</keyword>
<feature type="transmembrane region" description="Helical" evidence="5">
    <location>
        <begin position="143"/>
        <end position="163"/>
    </location>
</feature>
<feature type="transmembrane region" description="Helical" evidence="5">
    <location>
        <begin position="436"/>
        <end position="457"/>
    </location>
</feature>
<feature type="transmembrane region" description="Helical" evidence="5">
    <location>
        <begin position="372"/>
        <end position="395"/>
    </location>
</feature>
<evidence type="ECO:0000259" key="6">
    <source>
        <dbReference type="PROSITE" id="PS50850"/>
    </source>
</evidence>
<feature type="transmembrane region" description="Helical" evidence="5">
    <location>
        <begin position="318"/>
        <end position="340"/>
    </location>
</feature>
<keyword evidence="8" id="KW-1185">Reference proteome</keyword>
<name>A0A370NQC6_9BURK</name>
<feature type="transmembrane region" description="Helical" evidence="5">
    <location>
        <begin position="49"/>
        <end position="72"/>
    </location>
</feature>
<dbReference type="Gene3D" id="1.20.1250.20">
    <property type="entry name" value="MFS general substrate transporter like domains"/>
    <property type="match status" value="1"/>
</dbReference>
<organism evidence="7 8">
    <name type="scientific">Cupriavidus lacunae</name>
    <dbReference type="NCBI Taxonomy" id="2666307"/>
    <lineage>
        <taxon>Bacteria</taxon>
        <taxon>Pseudomonadati</taxon>
        <taxon>Pseudomonadota</taxon>
        <taxon>Betaproteobacteria</taxon>
        <taxon>Burkholderiales</taxon>
        <taxon>Burkholderiaceae</taxon>
        <taxon>Cupriavidus</taxon>
    </lineage>
</organism>
<evidence type="ECO:0000313" key="7">
    <source>
        <dbReference type="EMBL" id="RDK07733.1"/>
    </source>
</evidence>
<feature type="transmembrane region" description="Helical" evidence="5">
    <location>
        <begin position="285"/>
        <end position="306"/>
    </location>
</feature>